<feature type="region of interest" description="Disordered" evidence="1">
    <location>
        <begin position="50"/>
        <end position="78"/>
    </location>
</feature>
<dbReference type="AlphaFoldDB" id="A0A9P7R3A6"/>
<protein>
    <submittedName>
        <fullName evidence="2">Uncharacterized protein</fullName>
    </submittedName>
</protein>
<evidence type="ECO:0000313" key="2">
    <source>
        <dbReference type="EMBL" id="KAG7048723.1"/>
    </source>
</evidence>
<dbReference type="EMBL" id="JAESDN010000006">
    <property type="protein sequence ID" value="KAG7048723.1"/>
    <property type="molecule type" value="Genomic_DNA"/>
</dbReference>
<dbReference type="Proteomes" id="UP000699042">
    <property type="component" value="Unassembled WGS sequence"/>
</dbReference>
<evidence type="ECO:0000313" key="3">
    <source>
        <dbReference type="Proteomes" id="UP000699042"/>
    </source>
</evidence>
<reference evidence="2" key="1">
    <citation type="submission" date="2021-05" db="EMBL/GenBank/DDBJ databases">
        <title>Comparative genomics of three Colletotrichum scovillei strains and genetic complementation revealed genes involved fungal growth and virulence on chili pepper.</title>
        <authorList>
            <person name="Hsieh D.-K."/>
            <person name="Chuang S.-C."/>
            <person name="Chen C.-Y."/>
            <person name="Chao Y.-T."/>
            <person name="Lu M.-Y.J."/>
            <person name="Lee M.-H."/>
            <person name="Shih M.-C."/>
        </authorList>
    </citation>
    <scope>NUCLEOTIDE SEQUENCE</scope>
    <source>
        <strain evidence="2">Coll-153</strain>
    </source>
</reference>
<proteinExistence type="predicted"/>
<comment type="caution">
    <text evidence="2">The sequence shown here is derived from an EMBL/GenBank/DDBJ whole genome shotgun (WGS) entry which is preliminary data.</text>
</comment>
<sequence>MATKAMMGIPGGSCGLVELSRVDQLPRVQVVAGGWKQRETEVFAYDARDAEESTPHRYSGASNDLSAGSVIPRPARWT</sequence>
<organism evidence="2 3">
    <name type="scientific">Colletotrichum scovillei</name>
    <dbReference type="NCBI Taxonomy" id="1209932"/>
    <lineage>
        <taxon>Eukaryota</taxon>
        <taxon>Fungi</taxon>
        <taxon>Dikarya</taxon>
        <taxon>Ascomycota</taxon>
        <taxon>Pezizomycotina</taxon>
        <taxon>Sordariomycetes</taxon>
        <taxon>Hypocreomycetidae</taxon>
        <taxon>Glomerellales</taxon>
        <taxon>Glomerellaceae</taxon>
        <taxon>Colletotrichum</taxon>
        <taxon>Colletotrichum acutatum species complex</taxon>
    </lineage>
</organism>
<accession>A0A9P7R3A6</accession>
<evidence type="ECO:0000256" key="1">
    <source>
        <dbReference type="SAM" id="MobiDB-lite"/>
    </source>
</evidence>
<keyword evidence="3" id="KW-1185">Reference proteome</keyword>
<gene>
    <name evidence="2" type="ORF">JMJ77_014357</name>
</gene>
<name>A0A9P7R3A6_9PEZI</name>